<sequence>AQGVETGGCMIFTDLPSAVEEARWMKIKSGHHHCCVIQKPNGEMVIREERKIQTKTNCVMYSTRHDRYHTVLPGIK</sequence>
<organism evidence="1 2">
    <name type="scientific">Xenorhabdus aichiensis</name>
    <dbReference type="NCBI Taxonomy" id="3025874"/>
    <lineage>
        <taxon>Bacteria</taxon>
        <taxon>Pseudomonadati</taxon>
        <taxon>Pseudomonadota</taxon>
        <taxon>Gammaproteobacteria</taxon>
        <taxon>Enterobacterales</taxon>
        <taxon>Morganellaceae</taxon>
        <taxon>Xenorhabdus</taxon>
    </lineage>
</organism>
<accession>A0ABT5M996</accession>
<dbReference type="Proteomes" id="UP001214757">
    <property type="component" value="Unassembled WGS sequence"/>
</dbReference>
<evidence type="ECO:0000313" key="2">
    <source>
        <dbReference type="Proteomes" id="UP001214757"/>
    </source>
</evidence>
<comment type="caution">
    <text evidence="1">The sequence shown here is derived from an EMBL/GenBank/DDBJ whole genome shotgun (WGS) entry which is preliminary data.</text>
</comment>
<reference evidence="1 2" key="1">
    <citation type="submission" date="2023-02" db="EMBL/GenBank/DDBJ databases">
        <title>Entomopathogenic bacteria.</title>
        <authorList>
            <person name="Machado R.A."/>
        </authorList>
    </citation>
    <scope>NUCLEOTIDE SEQUENCE [LARGE SCALE GENOMIC DNA]</scope>
    <source>
        <strain evidence="1 2">XENO-7</strain>
    </source>
</reference>
<keyword evidence="2" id="KW-1185">Reference proteome</keyword>
<dbReference type="EMBL" id="JAQRFO010000119">
    <property type="protein sequence ID" value="MDC9624066.1"/>
    <property type="molecule type" value="Genomic_DNA"/>
</dbReference>
<name>A0ABT5M996_9GAMM</name>
<evidence type="ECO:0000313" key="1">
    <source>
        <dbReference type="EMBL" id="MDC9624066.1"/>
    </source>
</evidence>
<gene>
    <name evidence="1" type="ORF">PSI22_21165</name>
</gene>
<dbReference type="RefSeq" id="WP_273581449.1">
    <property type="nucleotide sequence ID" value="NZ_JAQRFO010000119.1"/>
</dbReference>
<proteinExistence type="predicted"/>
<feature type="non-terminal residue" evidence="1">
    <location>
        <position position="1"/>
    </location>
</feature>
<protein>
    <submittedName>
        <fullName evidence="1">Uncharacterized protein</fullName>
    </submittedName>
</protein>